<dbReference type="InterPro" id="IPR036390">
    <property type="entry name" value="WH_DNA-bd_sf"/>
</dbReference>
<dbReference type="PANTHER" id="PTHR38465:SF2">
    <property type="entry name" value="HTH-TYPE TRANSCRIPTIONAL REGULATOR MMPR5"/>
    <property type="match status" value="1"/>
</dbReference>
<dbReference type="Gene3D" id="1.10.287.160">
    <property type="entry name" value="HR1 repeat"/>
    <property type="match status" value="1"/>
</dbReference>
<dbReference type="Gene3D" id="1.10.10.10">
    <property type="entry name" value="Winged helix-like DNA-binding domain superfamily/Winged helix DNA-binding domain"/>
    <property type="match status" value="1"/>
</dbReference>
<feature type="domain" description="HTH marR-type" evidence="4">
    <location>
        <begin position="40"/>
        <end position="99"/>
    </location>
</feature>
<dbReference type="GO" id="GO:0003700">
    <property type="term" value="F:DNA-binding transcription factor activity"/>
    <property type="evidence" value="ECO:0007669"/>
    <property type="project" value="InterPro"/>
</dbReference>
<evidence type="ECO:0000256" key="2">
    <source>
        <dbReference type="ARBA" id="ARBA00023125"/>
    </source>
</evidence>
<accession>A0A840Q302</accession>
<evidence type="ECO:0000259" key="4">
    <source>
        <dbReference type="Pfam" id="PF12802"/>
    </source>
</evidence>
<protein>
    <submittedName>
        <fullName evidence="5">Putative transcriptional regulator</fullName>
    </submittedName>
</protein>
<dbReference type="AlphaFoldDB" id="A0A840Q302"/>
<dbReference type="GO" id="GO:0003677">
    <property type="term" value="F:DNA binding"/>
    <property type="evidence" value="ECO:0007669"/>
    <property type="project" value="UniProtKB-KW"/>
</dbReference>
<proteinExistence type="predicted"/>
<dbReference type="Proteomes" id="UP000584374">
    <property type="component" value="Unassembled WGS sequence"/>
</dbReference>
<dbReference type="Pfam" id="PF12802">
    <property type="entry name" value="MarR_2"/>
    <property type="match status" value="1"/>
</dbReference>
<sequence length="171" mass="19375">MINTAGEERDMAQRDGGERHGEDVVLRFVERFALDLTGAGFPRMAARVFASLLVADEGRRTAGELAEVLEVSPAAVSGAVRYLVQVKLVVRERSPGERRDHYRVLDDLWYANIMSRDADLLGWEQTLTEGVTAVGADTPAGTRLDETRQFFEFLRAEIPELMQKWRRQRRP</sequence>
<dbReference type="PANTHER" id="PTHR38465">
    <property type="entry name" value="HTH-TYPE TRANSCRIPTIONAL REGULATOR MJ1563-RELATED"/>
    <property type="match status" value="1"/>
</dbReference>
<dbReference type="InterPro" id="IPR036388">
    <property type="entry name" value="WH-like_DNA-bd_sf"/>
</dbReference>
<reference evidence="5 6" key="1">
    <citation type="submission" date="2020-08" db="EMBL/GenBank/DDBJ databases">
        <title>Sequencing the genomes of 1000 actinobacteria strains.</title>
        <authorList>
            <person name="Klenk H.-P."/>
        </authorList>
    </citation>
    <scope>NUCLEOTIDE SEQUENCE [LARGE SCALE GENOMIC DNA]</scope>
    <source>
        <strain evidence="5 6">DSM 45584</strain>
    </source>
</reference>
<evidence type="ECO:0000256" key="3">
    <source>
        <dbReference type="ARBA" id="ARBA00023163"/>
    </source>
</evidence>
<evidence type="ECO:0000313" key="5">
    <source>
        <dbReference type="EMBL" id="MBB5154864.1"/>
    </source>
</evidence>
<dbReference type="SUPFAM" id="SSF46785">
    <property type="entry name" value="Winged helix' DNA-binding domain"/>
    <property type="match status" value="1"/>
</dbReference>
<gene>
    <name evidence="5" type="ORF">BJ970_002398</name>
</gene>
<keyword evidence="6" id="KW-1185">Reference proteome</keyword>
<comment type="caution">
    <text evidence="5">The sequence shown here is derived from an EMBL/GenBank/DDBJ whole genome shotgun (WGS) entry which is preliminary data.</text>
</comment>
<evidence type="ECO:0000313" key="6">
    <source>
        <dbReference type="Proteomes" id="UP000584374"/>
    </source>
</evidence>
<organism evidence="5 6">
    <name type="scientific">Saccharopolyspora phatthalungensis</name>
    <dbReference type="NCBI Taxonomy" id="664693"/>
    <lineage>
        <taxon>Bacteria</taxon>
        <taxon>Bacillati</taxon>
        <taxon>Actinomycetota</taxon>
        <taxon>Actinomycetes</taxon>
        <taxon>Pseudonocardiales</taxon>
        <taxon>Pseudonocardiaceae</taxon>
        <taxon>Saccharopolyspora</taxon>
    </lineage>
</organism>
<name>A0A840Q302_9PSEU</name>
<keyword evidence="2" id="KW-0238">DNA-binding</keyword>
<dbReference type="InterPro" id="IPR052362">
    <property type="entry name" value="HTH-GbsR_regulator"/>
</dbReference>
<dbReference type="InterPro" id="IPR000835">
    <property type="entry name" value="HTH_MarR-typ"/>
</dbReference>
<keyword evidence="3" id="KW-0804">Transcription</keyword>
<dbReference type="RefSeq" id="WP_246470824.1">
    <property type="nucleotide sequence ID" value="NZ_JACHIW010000001.1"/>
</dbReference>
<keyword evidence="1" id="KW-0805">Transcription regulation</keyword>
<evidence type="ECO:0000256" key="1">
    <source>
        <dbReference type="ARBA" id="ARBA00023015"/>
    </source>
</evidence>
<dbReference type="EMBL" id="JACHIW010000001">
    <property type="protein sequence ID" value="MBB5154864.1"/>
    <property type="molecule type" value="Genomic_DNA"/>
</dbReference>